<gene>
    <name evidence="2" type="ORF">GS424_000460</name>
</gene>
<dbReference type="EMBL" id="CP063310">
    <property type="protein sequence ID" value="QOS68384.1"/>
    <property type="molecule type" value="Genomic_DNA"/>
</dbReference>
<reference evidence="2 3" key="1">
    <citation type="submission" date="2020-10" db="EMBL/GenBank/DDBJ databases">
        <title>Eggerthella sp. nov., isolated from human feces.</title>
        <authorList>
            <person name="Yajun G."/>
        </authorList>
    </citation>
    <scope>NUCLEOTIDE SEQUENCE [LARGE SCALE GENOMIC DNA]</scope>
    <source>
        <strain evidence="2 3">HF-1101</strain>
    </source>
</reference>
<dbReference type="Pfam" id="PF12281">
    <property type="entry name" value="NTP_transf_8"/>
    <property type="match status" value="1"/>
</dbReference>
<proteinExistence type="predicted"/>
<feature type="domain" description="Nucleotidyltransferase-like" evidence="1">
    <location>
        <begin position="13"/>
        <end position="196"/>
    </location>
</feature>
<dbReference type="Proteomes" id="UP000478463">
    <property type="component" value="Chromosome"/>
</dbReference>
<dbReference type="KEGG" id="egd:GS424_000460"/>
<dbReference type="RefSeq" id="WP_160940755.1">
    <property type="nucleotide sequence ID" value="NZ_CP063310.1"/>
</dbReference>
<dbReference type="InterPro" id="IPR058575">
    <property type="entry name" value="NTP_transf_8_dom"/>
</dbReference>
<accession>A0A6L7IN24</accession>
<evidence type="ECO:0000313" key="2">
    <source>
        <dbReference type="EMBL" id="QOS68384.1"/>
    </source>
</evidence>
<organism evidence="2 3">
    <name type="scientific">Eggerthella guodeyinii</name>
    <dbReference type="NCBI Taxonomy" id="2690837"/>
    <lineage>
        <taxon>Bacteria</taxon>
        <taxon>Bacillati</taxon>
        <taxon>Actinomycetota</taxon>
        <taxon>Coriobacteriia</taxon>
        <taxon>Eggerthellales</taxon>
        <taxon>Eggerthellaceae</taxon>
        <taxon>Eggerthella</taxon>
    </lineage>
</organism>
<evidence type="ECO:0000259" key="1">
    <source>
        <dbReference type="Pfam" id="PF12281"/>
    </source>
</evidence>
<dbReference type="AlphaFoldDB" id="A0A6L7IN24"/>
<evidence type="ECO:0000313" key="3">
    <source>
        <dbReference type="Proteomes" id="UP000478463"/>
    </source>
</evidence>
<name>A0A6L7IN24_9ACTN</name>
<protein>
    <recommendedName>
        <fullName evidence="1">Nucleotidyltransferase-like domain-containing protein</fullName>
    </recommendedName>
</protein>
<sequence length="271" mass="30566">MSSIMDVVLEECLTTLGPYLDQLVIAGGWVPYLYGKIYDGRALQEPLMTYDFDAVVPRRRFIEEGLALNDAILDAGFDLEFASLHNPPVVKYVKELPRGARAEIEFITDEPGNREETKKIGSINAQALRHVGLLMDDPWVISLSELGYASGRSVRIPRPAAYIFHKVLTAPRRRQRVKTAKDLYYVFYVLDAFPAWKEASLGEVRDLARAHESLGKKACGYLTPRFSSMDSEGVDLLLSQKPQTTYPTMDDDQFRHYAHFAMAQLVDSLGE</sequence>